<evidence type="ECO:0000313" key="1">
    <source>
        <dbReference type="EMBL" id="WRI27029.1"/>
    </source>
</evidence>
<evidence type="ECO:0000313" key="2">
    <source>
        <dbReference type="Proteomes" id="UP001322392"/>
    </source>
</evidence>
<dbReference type="Proteomes" id="UP001322392">
    <property type="component" value="Chromosome"/>
</dbReference>
<protein>
    <submittedName>
        <fullName evidence="1">Uncharacterized protein</fullName>
    </submittedName>
</protein>
<keyword evidence="2" id="KW-1185">Reference proteome</keyword>
<dbReference type="RefSeq" id="WP_323990205.1">
    <property type="nucleotide sequence ID" value="NZ_CP139639.1"/>
</dbReference>
<organism evidence="1 2">
    <name type="scientific">Pseudomonas canadensis</name>
    <dbReference type="NCBI Taxonomy" id="915099"/>
    <lineage>
        <taxon>Bacteria</taxon>
        <taxon>Pseudomonadati</taxon>
        <taxon>Pseudomonadota</taxon>
        <taxon>Gammaproteobacteria</taxon>
        <taxon>Pseudomonadales</taxon>
        <taxon>Pseudomonadaceae</taxon>
        <taxon>Pseudomonas</taxon>
    </lineage>
</organism>
<dbReference type="EMBL" id="CP139639">
    <property type="protein sequence ID" value="WRI27029.1"/>
    <property type="molecule type" value="Genomic_DNA"/>
</dbReference>
<proteinExistence type="predicted"/>
<sequence length="382" mass="42186">MINTPFGQPTQTYYPQSCPSEGRARFGYQPAMSNSMEAARPVPNSLVARDFVNAFPYFQGESGFVTKETLQHAANRPLIGDPFHDQMTMLAREILSRPGMSNLLDGINHGGHEDGLISQGDAHEAVYAYEAQEAAYMQGGPAGYNGGMQGGPARFNGGMQRSRVENGYGDYGARNYQPAANGMSLQNAEVANNFKQAKDSDLTTELGNNFDYFNPNEHGKITQQSLREIAGRPLTGNPVDDRMTLLAKEILSRPQINRHLDSDHDADKADGLIGRDTIERVSHQPAALNYENMSDVDLLGALKDKFKQYWGKDDYISFDSLKEAAAASPPTDKSRLAAELLRRPGLMKEVDIGTNNKGGRGYEDERFDMDNVNYVIKEKQSK</sequence>
<gene>
    <name evidence="1" type="ORF">SPL95_12095</name>
</gene>
<name>A0ABZ1AC71_9PSED</name>
<accession>A0ABZ1AC71</accession>
<reference evidence="1 2" key="1">
    <citation type="submission" date="2023-12" db="EMBL/GenBank/DDBJ databases">
        <title>First complete genome sequence of Pseudomonas canadensis strain Pcan-CK-23 isolated from homogenized tissues of Zophobas morio larvae.</title>
        <authorList>
            <person name="Kundlacz C."/>
            <person name="Aldeia C."/>
            <person name="Eddoubaji Y."/>
            <person name="Campos-Madueno E.I."/>
            <person name="Endimiani A."/>
        </authorList>
    </citation>
    <scope>NUCLEOTIDE SEQUENCE [LARGE SCALE GENOMIC DNA]</scope>
    <source>
        <strain evidence="1 2">Pcan-CK-23</strain>
    </source>
</reference>